<dbReference type="EMBL" id="JAAPAO010000766">
    <property type="protein sequence ID" value="KAF4654037.1"/>
    <property type="molecule type" value="Genomic_DNA"/>
</dbReference>
<dbReference type="OrthoDB" id="412152at2759"/>
<evidence type="ECO:0000313" key="4">
    <source>
        <dbReference type="Proteomes" id="UP000591131"/>
    </source>
</evidence>
<feature type="transmembrane region" description="Helical" evidence="2">
    <location>
        <begin position="339"/>
        <end position="359"/>
    </location>
</feature>
<comment type="caution">
    <text evidence="3">The sequence shown here is derived from an EMBL/GenBank/DDBJ whole genome shotgun (WGS) entry which is preliminary data.</text>
</comment>
<sequence length="492" mass="55868">MSSALPLLRQNKKAKSASQSKRGLRGFSLASLMCRPSLIRGPEDNAAAHKMSAPVDSLDIFVSHAWSDNGLWKQIALFFCCSPPIAYKATILLSTLEAWFLWDPRWFYPSRAYTAAVISLGFATFVLCTILFTVYRHRDTMVFFDKCCINQTDPAAKARDISRIPDYLQNSNKLIILWTPDYLNRLWCVYELAVFMRTHETKDVIVVNLGHIRLCMYVMAVQLLGMVSKWSLLQLSNTHESRISLFYNACQVIVSCILVTRGAQHCSEEWTTFRARLKSFDVSLAQCTLRDDYDRLTQLIREMYGSEVNFAASVRHLHFREEQDERAPMWFLSQTSWRIMSAPFVPAIAEAAISVFLIVFTVESKPLMKIVPYASALELPSTVTTLAWAIRTRLLPVLLQSFQVPLMLSLANKLAGQRLVLAGIQYTLAFMLFTWLSRASCGLGIFHIPVSEGTVQGPFHEASWLLVGLSTLWVIWSISKWSYSSRLPNIIS</sequence>
<keyword evidence="2" id="KW-1133">Transmembrane helix</keyword>
<evidence type="ECO:0000256" key="1">
    <source>
        <dbReference type="SAM" id="MobiDB-lite"/>
    </source>
</evidence>
<gene>
    <name evidence="3" type="ORF">FOL47_010170</name>
</gene>
<feature type="transmembrane region" description="Helical" evidence="2">
    <location>
        <begin position="205"/>
        <end position="227"/>
    </location>
</feature>
<feature type="transmembrane region" description="Helical" evidence="2">
    <location>
        <begin position="112"/>
        <end position="135"/>
    </location>
</feature>
<evidence type="ECO:0008006" key="5">
    <source>
        <dbReference type="Google" id="ProtNLM"/>
    </source>
</evidence>
<evidence type="ECO:0000256" key="2">
    <source>
        <dbReference type="SAM" id="Phobius"/>
    </source>
</evidence>
<name>A0A7J6L456_PERCH</name>
<feature type="region of interest" description="Disordered" evidence="1">
    <location>
        <begin position="1"/>
        <end position="22"/>
    </location>
</feature>
<keyword evidence="4" id="KW-1185">Reference proteome</keyword>
<feature type="transmembrane region" description="Helical" evidence="2">
    <location>
        <begin position="462"/>
        <end position="479"/>
    </location>
</feature>
<reference evidence="3 4" key="1">
    <citation type="submission" date="2020-04" db="EMBL/GenBank/DDBJ databases">
        <title>Perkinsus chesapeaki whole genome sequence.</title>
        <authorList>
            <person name="Bogema D.R."/>
        </authorList>
    </citation>
    <scope>NUCLEOTIDE SEQUENCE [LARGE SCALE GENOMIC DNA]</scope>
    <source>
        <strain evidence="3">ATCC PRA-425</strain>
    </source>
</reference>
<accession>A0A7J6L456</accession>
<dbReference type="Proteomes" id="UP000591131">
    <property type="component" value="Unassembled WGS sequence"/>
</dbReference>
<feature type="transmembrane region" description="Helical" evidence="2">
    <location>
        <begin position="75"/>
        <end position="100"/>
    </location>
</feature>
<proteinExistence type="predicted"/>
<protein>
    <recommendedName>
        <fullName evidence="5">TIR domain-containing protein</fullName>
    </recommendedName>
</protein>
<dbReference type="AlphaFoldDB" id="A0A7J6L456"/>
<dbReference type="Gene3D" id="3.40.50.10140">
    <property type="entry name" value="Toll/interleukin-1 receptor homology (TIR) domain"/>
    <property type="match status" value="1"/>
</dbReference>
<evidence type="ECO:0000313" key="3">
    <source>
        <dbReference type="EMBL" id="KAF4654037.1"/>
    </source>
</evidence>
<dbReference type="SUPFAM" id="SSF52200">
    <property type="entry name" value="Toll/Interleukin receptor TIR domain"/>
    <property type="match status" value="1"/>
</dbReference>
<organism evidence="3 4">
    <name type="scientific">Perkinsus chesapeaki</name>
    <name type="common">Clam parasite</name>
    <name type="synonym">Perkinsus andrewsi</name>
    <dbReference type="NCBI Taxonomy" id="330153"/>
    <lineage>
        <taxon>Eukaryota</taxon>
        <taxon>Sar</taxon>
        <taxon>Alveolata</taxon>
        <taxon>Perkinsozoa</taxon>
        <taxon>Perkinsea</taxon>
        <taxon>Perkinsida</taxon>
        <taxon>Perkinsidae</taxon>
        <taxon>Perkinsus</taxon>
    </lineage>
</organism>
<keyword evidence="2" id="KW-0472">Membrane</keyword>
<dbReference type="InterPro" id="IPR035897">
    <property type="entry name" value="Toll_tir_struct_dom_sf"/>
</dbReference>
<keyword evidence="2" id="KW-0812">Transmembrane</keyword>